<keyword evidence="3" id="KW-1185">Reference proteome</keyword>
<feature type="transmembrane region" description="Helical" evidence="1">
    <location>
        <begin position="7"/>
        <end position="25"/>
    </location>
</feature>
<dbReference type="InterPro" id="IPR027417">
    <property type="entry name" value="P-loop_NTPase"/>
</dbReference>
<sequence>MRNNCKLLNFVIVTGLVAFSVFTVLNTEYWLIFNKFAHTGTGRGDVLMVNASTENSNEPTKAHRKVIIIVSRYRSGSSFTGEIFNSDPRIFYIYEPLHGLFDHKNISRQTRRFGRVGGTPLKLDVLRALARCNGSRYYAPRTDLLTASRAVRDAMMHDDDKRPLSRRIVEHADPDFLTRLCRRHEHVAIKTIRVRVAEIADLVATFSDDVDLKVIHLVRDPRGMIASWMGGRGVTSMRDSSWLCRGMLADVRAGETLARSSPHAYMRLRYEDLAARPLATARRMYTFVGMAMSDATMRWIRDNTNNETSVLFAAKERRNGQFRRNSTATSLAWRTRMRPPLIHVIENNCHELLKLVGFQLTSSHATSTNITQGY</sequence>
<dbReference type="Proteomes" id="UP000695022">
    <property type="component" value="Unplaced"/>
</dbReference>
<feature type="domain" description="Sulfotransferase" evidence="2">
    <location>
        <begin position="67"/>
        <end position="356"/>
    </location>
</feature>
<evidence type="ECO:0000313" key="3">
    <source>
        <dbReference type="Proteomes" id="UP000695022"/>
    </source>
</evidence>
<evidence type="ECO:0000256" key="1">
    <source>
        <dbReference type="SAM" id="Phobius"/>
    </source>
</evidence>
<evidence type="ECO:0000259" key="2">
    <source>
        <dbReference type="Pfam" id="PF00685"/>
    </source>
</evidence>
<proteinExistence type="predicted"/>
<protein>
    <submittedName>
        <fullName evidence="4">Carbohydrate sulfotransferase 1-like</fullName>
    </submittedName>
</protein>
<dbReference type="GeneID" id="106809377"/>
<dbReference type="Pfam" id="PF00685">
    <property type="entry name" value="Sulfotransfer_1"/>
    <property type="match status" value="1"/>
</dbReference>
<gene>
    <name evidence="4" type="primary">LOC106809377</name>
</gene>
<dbReference type="SUPFAM" id="SSF52540">
    <property type="entry name" value="P-loop containing nucleoside triphosphate hydrolases"/>
    <property type="match status" value="1"/>
</dbReference>
<dbReference type="InterPro" id="IPR000863">
    <property type="entry name" value="Sulfotransferase_dom"/>
</dbReference>
<organism evidence="3 4">
    <name type="scientific">Priapulus caudatus</name>
    <name type="common">Priapulid worm</name>
    <dbReference type="NCBI Taxonomy" id="37621"/>
    <lineage>
        <taxon>Eukaryota</taxon>
        <taxon>Metazoa</taxon>
        <taxon>Ecdysozoa</taxon>
        <taxon>Scalidophora</taxon>
        <taxon>Priapulida</taxon>
        <taxon>Priapulimorpha</taxon>
        <taxon>Priapulimorphida</taxon>
        <taxon>Priapulidae</taxon>
        <taxon>Priapulus</taxon>
    </lineage>
</organism>
<name>A0ABM1E6V8_PRICU</name>
<dbReference type="RefSeq" id="XP_014667929.1">
    <property type="nucleotide sequence ID" value="XM_014812443.1"/>
</dbReference>
<evidence type="ECO:0000313" key="4">
    <source>
        <dbReference type="RefSeq" id="XP_014667929.1"/>
    </source>
</evidence>
<keyword evidence="1" id="KW-0472">Membrane</keyword>
<keyword evidence="1" id="KW-0812">Transmembrane</keyword>
<dbReference type="Gene3D" id="3.40.50.300">
    <property type="entry name" value="P-loop containing nucleotide triphosphate hydrolases"/>
    <property type="match status" value="1"/>
</dbReference>
<keyword evidence="1" id="KW-1133">Transmembrane helix</keyword>
<accession>A0ABM1E6V8</accession>
<dbReference type="InterPro" id="IPR051135">
    <property type="entry name" value="Gal/GlcNAc/GalNAc_ST"/>
</dbReference>
<dbReference type="PANTHER" id="PTHR10704:SF44">
    <property type="entry name" value="LD35051P-RELATED"/>
    <property type="match status" value="1"/>
</dbReference>
<dbReference type="PANTHER" id="PTHR10704">
    <property type="entry name" value="CARBOHYDRATE SULFOTRANSFERASE"/>
    <property type="match status" value="1"/>
</dbReference>
<reference evidence="4" key="1">
    <citation type="submission" date="2025-08" db="UniProtKB">
        <authorList>
            <consortium name="RefSeq"/>
        </authorList>
    </citation>
    <scope>IDENTIFICATION</scope>
</reference>